<feature type="chain" id="PRO_5035429808" description="Peptidase S1 domain-containing protein" evidence="7">
    <location>
        <begin position="22"/>
        <end position="161"/>
    </location>
</feature>
<dbReference type="PROSITE" id="PS50240">
    <property type="entry name" value="TRYPSIN_DOM"/>
    <property type="match status" value="1"/>
</dbReference>
<dbReference type="InterPro" id="IPR043504">
    <property type="entry name" value="Peptidase_S1_PA_chymotrypsin"/>
</dbReference>
<evidence type="ECO:0000256" key="5">
    <source>
        <dbReference type="ARBA" id="ARBA00055534"/>
    </source>
</evidence>
<dbReference type="InterPro" id="IPR051333">
    <property type="entry name" value="CLIP_Serine_Protease"/>
</dbReference>
<dbReference type="InterPro" id="IPR009003">
    <property type="entry name" value="Peptidase_S1_PA"/>
</dbReference>
<dbReference type="InterPro" id="IPR001254">
    <property type="entry name" value="Trypsin_dom"/>
</dbReference>
<accession>A0A8J9V4R7</accession>
<keyword evidence="4" id="KW-1199">Hemostasis impairing toxin</keyword>
<name>A0A8J9V4R7_9NEOP</name>
<feature type="signal peptide" evidence="7">
    <location>
        <begin position="1"/>
        <end position="21"/>
    </location>
</feature>
<proteinExistence type="predicted"/>
<organism evidence="9 10">
    <name type="scientific">Brenthis ino</name>
    <name type="common">lesser marbled fritillary</name>
    <dbReference type="NCBI Taxonomy" id="405034"/>
    <lineage>
        <taxon>Eukaryota</taxon>
        <taxon>Metazoa</taxon>
        <taxon>Ecdysozoa</taxon>
        <taxon>Arthropoda</taxon>
        <taxon>Hexapoda</taxon>
        <taxon>Insecta</taxon>
        <taxon>Pterygota</taxon>
        <taxon>Neoptera</taxon>
        <taxon>Endopterygota</taxon>
        <taxon>Lepidoptera</taxon>
        <taxon>Glossata</taxon>
        <taxon>Ditrysia</taxon>
        <taxon>Papilionoidea</taxon>
        <taxon>Nymphalidae</taxon>
        <taxon>Heliconiinae</taxon>
        <taxon>Argynnini</taxon>
        <taxon>Brenthis</taxon>
    </lineage>
</organism>
<evidence type="ECO:0000313" key="9">
    <source>
        <dbReference type="EMBL" id="CAH0731643.1"/>
    </source>
</evidence>
<dbReference type="PANTHER" id="PTHR24260:SF147">
    <property type="entry name" value="EG:BACR7A4.3 PROTEIN-RELATED"/>
    <property type="match status" value="1"/>
</dbReference>
<gene>
    <name evidence="9" type="ORF">BINO364_LOCUS16452</name>
</gene>
<dbReference type="GO" id="GO:0004252">
    <property type="term" value="F:serine-type endopeptidase activity"/>
    <property type="evidence" value="ECO:0007669"/>
    <property type="project" value="InterPro"/>
</dbReference>
<evidence type="ECO:0000256" key="6">
    <source>
        <dbReference type="ARBA" id="ARBA00084094"/>
    </source>
</evidence>
<dbReference type="Pfam" id="PF00089">
    <property type="entry name" value="Trypsin"/>
    <property type="match status" value="1"/>
</dbReference>
<keyword evidence="6" id="KW-1205">Fibrinolytic toxin</keyword>
<sequence>MNYPKTIGVFFLWCLILNVVGVGEKSFQACKNYALTMPECHTILNPEKRVRVPIDLLLYPHMTLIEFRKNNKDQPSWKCGGTLISEKWIVTAEHCIEDPAEGTARVLRIGTATFEFDEVEELAQERDIDTIIPHPEYRPPLKYHDIVLMKAKPAFTVRREG</sequence>
<dbReference type="GO" id="GO:0006508">
    <property type="term" value="P:proteolysis"/>
    <property type="evidence" value="ECO:0007669"/>
    <property type="project" value="InterPro"/>
</dbReference>
<evidence type="ECO:0000256" key="4">
    <source>
        <dbReference type="ARBA" id="ARBA00023240"/>
    </source>
</evidence>
<feature type="non-terminal residue" evidence="9">
    <location>
        <position position="161"/>
    </location>
</feature>
<dbReference type="EMBL" id="OV170229">
    <property type="protein sequence ID" value="CAH0731643.1"/>
    <property type="molecule type" value="Genomic_DNA"/>
</dbReference>
<dbReference type="GO" id="GO:0005576">
    <property type="term" value="C:extracellular region"/>
    <property type="evidence" value="ECO:0007669"/>
    <property type="project" value="UniProtKB-SubCell"/>
</dbReference>
<dbReference type="AlphaFoldDB" id="A0A8J9V4R7"/>
<comment type="function">
    <text evidence="5">Fibrinolytic activity; shows preferential cleavage of Arg-Gly bonds in all three fibrinogen chains. Contact with the caterpillars causes severe bleeding, due the anticoagulant effect of the protein.</text>
</comment>
<keyword evidence="10" id="KW-1185">Reference proteome</keyword>
<reference evidence="9" key="1">
    <citation type="submission" date="2021-12" db="EMBL/GenBank/DDBJ databases">
        <authorList>
            <person name="Martin H S."/>
        </authorList>
    </citation>
    <scope>NUCLEOTIDE SEQUENCE</scope>
</reference>
<protein>
    <recommendedName>
        <fullName evidence="8">Peptidase S1 domain-containing protein</fullName>
    </recommendedName>
</protein>
<evidence type="ECO:0000256" key="1">
    <source>
        <dbReference type="ARBA" id="ARBA00004239"/>
    </source>
</evidence>
<dbReference type="Gene3D" id="2.40.10.10">
    <property type="entry name" value="Trypsin-like serine proteases"/>
    <property type="match status" value="1"/>
</dbReference>
<dbReference type="Proteomes" id="UP000838878">
    <property type="component" value="Chromosome 9"/>
</dbReference>
<dbReference type="PANTHER" id="PTHR24260">
    <property type="match status" value="1"/>
</dbReference>
<evidence type="ECO:0000313" key="10">
    <source>
        <dbReference type="Proteomes" id="UP000838878"/>
    </source>
</evidence>
<keyword evidence="2" id="KW-0800">Toxin</keyword>
<evidence type="ECO:0000256" key="7">
    <source>
        <dbReference type="SAM" id="SignalP"/>
    </source>
</evidence>
<dbReference type="FunFam" id="2.40.10.10:FF:000068">
    <property type="entry name" value="transmembrane protease serine 2"/>
    <property type="match status" value="1"/>
</dbReference>
<feature type="domain" description="Peptidase S1" evidence="8">
    <location>
        <begin position="43"/>
        <end position="161"/>
    </location>
</feature>
<dbReference type="SUPFAM" id="SSF50494">
    <property type="entry name" value="Trypsin-like serine proteases"/>
    <property type="match status" value="1"/>
</dbReference>
<keyword evidence="3" id="KW-1015">Disulfide bond</keyword>
<comment type="subcellular location">
    <subcellularLocation>
        <location evidence="1">Secreted</location>
        <location evidence="1">Extracellular space</location>
    </subcellularLocation>
</comment>
<dbReference type="GO" id="GO:0090729">
    <property type="term" value="F:toxin activity"/>
    <property type="evidence" value="ECO:0007669"/>
    <property type="project" value="UniProtKB-KW"/>
</dbReference>
<evidence type="ECO:0000259" key="8">
    <source>
        <dbReference type="PROSITE" id="PS50240"/>
    </source>
</evidence>
<dbReference type="OrthoDB" id="6339452at2759"/>
<evidence type="ECO:0000256" key="2">
    <source>
        <dbReference type="ARBA" id="ARBA00022656"/>
    </source>
</evidence>
<keyword evidence="7" id="KW-0732">Signal</keyword>
<evidence type="ECO:0000256" key="3">
    <source>
        <dbReference type="ARBA" id="ARBA00023157"/>
    </source>
</evidence>